<reference evidence="2 3" key="1">
    <citation type="submission" date="2016-09" db="EMBL/GenBank/DDBJ databases">
        <title>Complete genome sequence of microbes from the polar regions.</title>
        <authorList>
            <person name="Liao L."/>
            <person name="Chen B."/>
        </authorList>
    </citation>
    <scope>NUCLEOTIDE SEQUENCE [LARGE SCALE GENOMIC DNA]</scope>
    <source>
        <strain evidence="2 3">ZS314</strain>
    </source>
</reference>
<dbReference type="AlphaFoldDB" id="A0A7L5AIZ5"/>
<dbReference type="Proteomes" id="UP000464507">
    <property type="component" value="Chromosome"/>
</dbReference>
<dbReference type="KEGG" id="mant:BHD05_13820"/>
<organism evidence="2 3">
    <name type="scientific">Marisediminicola antarctica</name>
    <dbReference type="NCBI Taxonomy" id="674079"/>
    <lineage>
        <taxon>Bacteria</taxon>
        <taxon>Bacillati</taxon>
        <taxon>Actinomycetota</taxon>
        <taxon>Actinomycetes</taxon>
        <taxon>Micrococcales</taxon>
        <taxon>Microbacteriaceae</taxon>
        <taxon>Marisediminicola</taxon>
    </lineage>
</organism>
<feature type="signal peptide" evidence="1">
    <location>
        <begin position="1"/>
        <end position="18"/>
    </location>
</feature>
<protein>
    <recommendedName>
        <fullName evidence="4">Lipoprotein</fullName>
    </recommendedName>
</protein>
<proteinExistence type="predicted"/>
<keyword evidence="1" id="KW-0732">Signal</keyword>
<dbReference type="EMBL" id="CP017146">
    <property type="protein sequence ID" value="QHO70568.1"/>
    <property type="molecule type" value="Genomic_DNA"/>
</dbReference>
<evidence type="ECO:0008006" key="4">
    <source>
        <dbReference type="Google" id="ProtNLM"/>
    </source>
</evidence>
<name>A0A7L5AIZ5_9MICO</name>
<gene>
    <name evidence="2" type="ORF">BHD05_13820</name>
</gene>
<feature type="chain" id="PRO_5038822125" description="Lipoprotein" evidence="1">
    <location>
        <begin position="19"/>
        <end position="143"/>
    </location>
</feature>
<evidence type="ECO:0000256" key="1">
    <source>
        <dbReference type="SAM" id="SignalP"/>
    </source>
</evidence>
<dbReference type="PROSITE" id="PS51257">
    <property type="entry name" value="PROKAR_LIPOPROTEIN"/>
    <property type="match status" value="1"/>
</dbReference>
<evidence type="ECO:0000313" key="2">
    <source>
        <dbReference type="EMBL" id="QHO70568.1"/>
    </source>
</evidence>
<keyword evidence="3" id="KW-1185">Reference proteome</keyword>
<accession>A0A7L5AIZ5</accession>
<evidence type="ECO:0000313" key="3">
    <source>
        <dbReference type="Proteomes" id="UP000464507"/>
    </source>
</evidence>
<sequence>MGHRWDMKWRLVAFGAVAACSLAGCSVSVPTGSVSIEIGADADARLGTQFPVTITSSDDQAVVDEVMVRGDFPTFEDILLGEVTIDIGGACLFKTDLTVAGASVTVHQMNCSLWIAADTRKTIPFRKLLLKAGRAAGPQYVDA</sequence>